<dbReference type="AlphaFoldDB" id="A0A2H9ZUH3"/>
<reference evidence="6 7" key="1">
    <citation type="journal article" date="2017" name="Nature">
        <title>The Apostasia genome and the evolution of orchids.</title>
        <authorList>
            <person name="Zhang G.Q."/>
            <person name="Liu K.W."/>
            <person name="Li Z."/>
            <person name="Lohaus R."/>
            <person name="Hsiao Y.Y."/>
            <person name="Niu S.C."/>
            <person name="Wang J.Y."/>
            <person name="Lin Y.C."/>
            <person name="Xu Q."/>
            <person name="Chen L.J."/>
            <person name="Yoshida K."/>
            <person name="Fujiwara S."/>
            <person name="Wang Z.W."/>
            <person name="Zhang Y.Q."/>
            <person name="Mitsuda N."/>
            <person name="Wang M."/>
            <person name="Liu G.H."/>
            <person name="Pecoraro L."/>
            <person name="Huang H.X."/>
            <person name="Xiao X.J."/>
            <person name="Lin M."/>
            <person name="Wu X.Y."/>
            <person name="Wu W.L."/>
            <person name="Chen Y.Y."/>
            <person name="Chang S.B."/>
            <person name="Sakamoto S."/>
            <person name="Ohme-Takagi M."/>
            <person name="Yagi M."/>
            <person name="Zeng S.J."/>
            <person name="Shen C.Y."/>
            <person name="Yeh C.M."/>
            <person name="Luo Y.B."/>
            <person name="Tsai W.C."/>
            <person name="Van de Peer Y."/>
            <person name="Liu Z.J."/>
        </authorList>
    </citation>
    <scope>NUCLEOTIDE SEQUENCE [LARGE SCALE GENOMIC DNA]</scope>
    <source>
        <strain evidence="7">cv. Shenzhen</strain>
        <tissue evidence="6">Stem</tissue>
    </source>
</reference>
<dbReference type="Proteomes" id="UP000236161">
    <property type="component" value="Unassembled WGS sequence"/>
</dbReference>
<keyword evidence="2" id="KW-0694">RNA-binding</keyword>
<evidence type="ECO:0000256" key="2">
    <source>
        <dbReference type="PROSITE-ProRule" id="PRU00176"/>
    </source>
</evidence>
<feature type="region of interest" description="Disordered" evidence="3">
    <location>
        <begin position="145"/>
        <end position="175"/>
    </location>
</feature>
<name>A0A2H9ZUH3_9ASPA</name>
<dbReference type="GO" id="GO:0005634">
    <property type="term" value="C:nucleus"/>
    <property type="evidence" value="ECO:0007669"/>
    <property type="project" value="TreeGrafter"/>
</dbReference>
<keyword evidence="7" id="KW-1185">Reference proteome</keyword>
<feature type="domain" description="CCHC-type" evidence="5">
    <location>
        <begin position="186"/>
        <end position="201"/>
    </location>
</feature>
<dbReference type="InterPro" id="IPR035979">
    <property type="entry name" value="RBD_domain_sf"/>
</dbReference>
<dbReference type="GO" id="GO:0008270">
    <property type="term" value="F:zinc ion binding"/>
    <property type="evidence" value="ECO:0007669"/>
    <property type="project" value="UniProtKB-KW"/>
</dbReference>
<dbReference type="Gene3D" id="3.30.70.330">
    <property type="match status" value="1"/>
</dbReference>
<keyword evidence="1" id="KW-0862">Zinc</keyword>
<feature type="region of interest" description="Disordered" evidence="3">
    <location>
        <begin position="200"/>
        <end position="370"/>
    </location>
</feature>
<evidence type="ECO:0000313" key="7">
    <source>
        <dbReference type="Proteomes" id="UP000236161"/>
    </source>
</evidence>
<dbReference type="GO" id="GO:0003729">
    <property type="term" value="F:mRNA binding"/>
    <property type="evidence" value="ECO:0007669"/>
    <property type="project" value="TreeGrafter"/>
</dbReference>
<evidence type="ECO:0000256" key="1">
    <source>
        <dbReference type="PROSITE-ProRule" id="PRU00047"/>
    </source>
</evidence>
<dbReference type="PROSITE" id="PS50158">
    <property type="entry name" value="ZF_CCHC"/>
    <property type="match status" value="1"/>
</dbReference>
<dbReference type="OrthoDB" id="439808at2759"/>
<dbReference type="PANTHER" id="PTHR48031">
    <property type="entry name" value="SRA STEM-LOOP-INTERACTING RNA-BINDING PROTEIN, MITOCHONDRIAL"/>
    <property type="match status" value="1"/>
</dbReference>
<dbReference type="SUPFAM" id="SSF54928">
    <property type="entry name" value="RNA-binding domain, RBD"/>
    <property type="match status" value="2"/>
</dbReference>
<dbReference type="SMART" id="SM00343">
    <property type="entry name" value="ZnF_C2HC"/>
    <property type="match status" value="1"/>
</dbReference>
<dbReference type="EMBL" id="KZ453624">
    <property type="protein sequence ID" value="PKA46930.1"/>
    <property type="molecule type" value="Genomic_DNA"/>
</dbReference>
<protein>
    <submittedName>
        <fullName evidence="6">Glycine-rich RNA-binding protein 10</fullName>
    </submittedName>
</protein>
<dbReference type="InterPro" id="IPR012677">
    <property type="entry name" value="Nucleotide-bd_a/b_plait_sf"/>
</dbReference>
<feature type="compositionally biased region" description="Basic and acidic residues" evidence="3">
    <location>
        <begin position="312"/>
        <end position="327"/>
    </location>
</feature>
<dbReference type="Gene3D" id="4.10.60.10">
    <property type="entry name" value="Zinc finger, CCHC-type"/>
    <property type="match status" value="1"/>
</dbReference>
<dbReference type="SMART" id="SM00360">
    <property type="entry name" value="RRM"/>
    <property type="match status" value="1"/>
</dbReference>
<dbReference type="Pfam" id="PF00098">
    <property type="entry name" value="zf-CCHC"/>
    <property type="match status" value="1"/>
</dbReference>
<keyword evidence="1" id="KW-0863">Zinc-finger</keyword>
<accession>A0A2H9ZUH3</accession>
<evidence type="ECO:0000259" key="4">
    <source>
        <dbReference type="PROSITE" id="PS50102"/>
    </source>
</evidence>
<dbReference type="InterPro" id="IPR036875">
    <property type="entry name" value="Znf_CCHC_sf"/>
</dbReference>
<dbReference type="PANTHER" id="PTHR48031:SF2">
    <property type="entry name" value="RNA-BINDING PROTEIN 4"/>
    <property type="match status" value="1"/>
</dbReference>
<evidence type="ECO:0000259" key="5">
    <source>
        <dbReference type="PROSITE" id="PS50158"/>
    </source>
</evidence>
<keyword evidence="1" id="KW-0479">Metal-binding</keyword>
<dbReference type="SUPFAM" id="SSF57756">
    <property type="entry name" value="Retrovirus zinc finger-like domains"/>
    <property type="match status" value="1"/>
</dbReference>
<dbReference type="InterPro" id="IPR001878">
    <property type="entry name" value="Znf_CCHC"/>
</dbReference>
<sequence>MSSKEEARIFVGGLSWETSDRQLEAAFSRFGKVLDAQVLYKGSSGKHAFTDSHSRQYGAFGETVDFVVPAHVGAHVLRYPDIHSEVLFLRISKFSCDENRIMLERNTGRPRGFGFVTFADKRSMESAISEMHNKELGGRQISVNKAEPKVGSDDPGYGYGGGGGSYSSGGRGGYRDDPLPVGRSDCFKCGRPGHWARECPSSGGAGGKFSSRSRFGGGGGGGRGERFGGGDRYGGDRYIDDRYDGGRYDGGRYDSGRYEGSRYGDRDRVDKDSRYSSGRDRYGNDRYPPVGDRFSGDRYGGGPDRYPQNGYSKERSYERDGGPRGGDRYGGSGGGPARYEGGGGGGYRERPGPYDRPSRAARPSSYEDRY</sequence>
<dbReference type="Pfam" id="PF00076">
    <property type="entry name" value="RRM_1"/>
    <property type="match status" value="2"/>
</dbReference>
<dbReference type="PROSITE" id="PS50102">
    <property type="entry name" value="RRM"/>
    <property type="match status" value="1"/>
</dbReference>
<feature type="compositionally biased region" description="Gly residues" evidence="3">
    <location>
        <begin position="157"/>
        <end position="172"/>
    </location>
</feature>
<feature type="compositionally biased region" description="Basic and acidic residues" evidence="3">
    <location>
        <begin position="223"/>
        <end position="284"/>
    </location>
</feature>
<feature type="compositionally biased region" description="Basic and acidic residues" evidence="3">
    <location>
        <begin position="347"/>
        <end position="358"/>
    </location>
</feature>
<feature type="domain" description="RRM" evidence="4">
    <location>
        <begin position="7"/>
        <end position="148"/>
    </location>
</feature>
<gene>
    <name evidence="6" type="primary">GRP10</name>
    <name evidence="6" type="ORF">AXF42_Ash020915</name>
</gene>
<evidence type="ECO:0000313" key="6">
    <source>
        <dbReference type="EMBL" id="PKA46930.1"/>
    </source>
</evidence>
<proteinExistence type="predicted"/>
<evidence type="ECO:0000256" key="3">
    <source>
        <dbReference type="SAM" id="MobiDB-lite"/>
    </source>
</evidence>
<dbReference type="InterPro" id="IPR000504">
    <property type="entry name" value="RRM_dom"/>
</dbReference>
<organism evidence="6 7">
    <name type="scientific">Apostasia shenzhenica</name>
    <dbReference type="NCBI Taxonomy" id="1088818"/>
    <lineage>
        <taxon>Eukaryota</taxon>
        <taxon>Viridiplantae</taxon>
        <taxon>Streptophyta</taxon>
        <taxon>Embryophyta</taxon>
        <taxon>Tracheophyta</taxon>
        <taxon>Spermatophyta</taxon>
        <taxon>Magnoliopsida</taxon>
        <taxon>Liliopsida</taxon>
        <taxon>Asparagales</taxon>
        <taxon>Orchidaceae</taxon>
        <taxon>Apostasioideae</taxon>
        <taxon>Apostasia</taxon>
    </lineage>
</organism>
<feature type="compositionally biased region" description="Gly residues" evidence="3">
    <location>
        <begin position="328"/>
        <end position="346"/>
    </location>
</feature>
<dbReference type="STRING" id="1088818.A0A2H9ZUH3"/>